<dbReference type="InterPro" id="IPR058620">
    <property type="entry name" value="YtrI_C"/>
</dbReference>
<feature type="domain" description="Sporulation membrane protein YtrI C-terminal" evidence="3">
    <location>
        <begin position="89"/>
        <end position="173"/>
    </location>
</feature>
<keyword evidence="5" id="KW-1185">Reference proteome</keyword>
<feature type="coiled-coil region" evidence="1">
    <location>
        <begin position="47"/>
        <end position="81"/>
    </location>
</feature>
<dbReference type="EMBL" id="SOPW01000001">
    <property type="protein sequence ID" value="TFB25035.1"/>
    <property type="molecule type" value="Genomic_DNA"/>
</dbReference>
<feature type="transmembrane region" description="Helical" evidence="2">
    <location>
        <begin position="20"/>
        <end position="43"/>
    </location>
</feature>
<dbReference type="AlphaFoldDB" id="A0A4Y8IX92"/>
<name>A0A4Y8IX92_9BACI</name>
<evidence type="ECO:0000256" key="2">
    <source>
        <dbReference type="SAM" id="Phobius"/>
    </source>
</evidence>
<keyword evidence="2" id="KW-0472">Membrane</keyword>
<evidence type="ECO:0000256" key="1">
    <source>
        <dbReference type="SAM" id="Coils"/>
    </source>
</evidence>
<gene>
    <name evidence="4" type="ORF">E3U55_01185</name>
</gene>
<reference evidence="4 5" key="1">
    <citation type="submission" date="2019-03" db="EMBL/GenBank/DDBJ databases">
        <authorList>
            <person name="He R.-H."/>
        </authorList>
    </citation>
    <scope>NUCLEOTIDE SEQUENCE [LARGE SCALE GENOMIC DNA]</scope>
    <source>
        <strain evidence="5">SH 714</strain>
    </source>
</reference>
<dbReference type="NCBIfam" id="NF041479">
    <property type="entry name" value="spor_membprot_YtrI"/>
    <property type="match status" value="1"/>
</dbReference>
<keyword evidence="2" id="KW-1133">Transmembrane helix</keyword>
<keyword evidence="2" id="KW-0812">Transmembrane</keyword>
<dbReference type="Pfam" id="PF26347">
    <property type="entry name" value="YtrI_sporulation"/>
    <property type="match status" value="1"/>
</dbReference>
<proteinExistence type="predicted"/>
<sequence>MGNARGDIKMHIPPYYKKPSWQAFFIGVLVGVVIGYLFFLYLYGEHTERWIEENLTLEKELKEVNKEYELLKKDTDQLSEENQKKLTIQDVEVKLLNAKQLKLDRFTTLHLTDLIEDEIGTVMGQNIESVHGQRELLKRTLENKIFKVNNITYNVEIVELTIYTTLYVSVNIKIQSS</sequence>
<accession>A0A4Y8IX92</accession>
<evidence type="ECO:0000313" key="4">
    <source>
        <dbReference type="EMBL" id="TFB25035.1"/>
    </source>
</evidence>
<organism evidence="4 5">
    <name type="scientific">Filobacillus milosensis</name>
    <dbReference type="NCBI Taxonomy" id="94137"/>
    <lineage>
        <taxon>Bacteria</taxon>
        <taxon>Bacillati</taxon>
        <taxon>Bacillota</taxon>
        <taxon>Bacilli</taxon>
        <taxon>Bacillales</taxon>
        <taxon>Bacillaceae</taxon>
        <taxon>Filobacillus</taxon>
    </lineage>
</organism>
<dbReference type="Proteomes" id="UP000297975">
    <property type="component" value="Unassembled WGS sequence"/>
</dbReference>
<evidence type="ECO:0000313" key="5">
    <source>
        <dbReference type="Proteomes" id="UP000297975"/>
    </source>
</evidence>
<dbReference type="InterPro" id="IPR048198">
    <property type="entry name" value="YtrI"/>
</dbReference>
<dbReference type="OrthoDB" id="2691164at2"/>
<evidence type="ECO:0000259" key="3">
    <source>
        <dbReference type="Pfam" id="PF26347"/>
    </source>
</evidence>
<comment type="caution">
    <text evidence="4">The sequence shown here is derived from an EMBL/GenBank/DDBJ whole genome shotgun (WGS) entry which is preliminary data.</text>
</comment>
<protein>
    <submittedName>
        <fullName evidence="4">Sporulation protein</fullName>
    </submittedName>
</protein>
<keyword evidence="1" id="KW-0175">Coiled coil</keyword>